<dbReference type="Proteomes" id="UP000253940">
    <property type="component" value="Chromosome"/>
</dbReference>
<sequence length="162" mass="18908">MNDYQKHEDLQKSLSRVLVYRSIHENLATSGQPQLDEFDLIAKAGFEIVINLALTDASNAIVGEDRYVLERGMDYLNLPLLFDRPSLSQALNLLNFLHASRDKKVWLHCALNMRVSTLVYLYRIYYLKMSEPDALALLHDVWIPNDIWQQLIQQVHHHYSSR</sequence>
<dbReference type="KEGG" id="mbah:HYN46_06055"/>
<proteinExistence type="predicted"/>
<dbReference type="OrthoDB" id="7391097at2"/>
<dbReference type="InterPro" id="IPR029021">
    <property type="entry name" value="Prot-tyrosine_phosphatase-like"/>
</dbReference>
<protein>
    <submittedName>
        <fullName evidence="1">Phosphatase</fullName>
    </submittedName>
</protein>
<dbReference type="Gene3D" id="3.90.190.10">
    <property type="entry name" value="Protein tyrosine phosphatase superfamily"/>
    <property type="match status" value="1"/>
</dbReference>
<dbReference type="EMBL" id="CP031222">
    <property type="protein sequence ID" value="AXI02433.1"/>
    <property type="molecule type" value="Genomic_DNA"/>
</dbReference>
<evidence type="ECO:0000313" key="1">
    <source>
        <dbReference type="EMBL" id="AXI02433.1"/>
    </source>
</evidence>
<dbReference type="CDD" id="cd14503">
    <property type="entry name" value="PTP-bact"/>
    <property type="match status" value="1"/>
</dbReference>
<accession>A0A345P574</accession>
<dbReference type="SUPFAM" id="SSF52799">
    <property type="entry name" value="(Phosphotyrosine protein) phosphatases II"/>
    <property type="match status" value="1"/>
</dbReference>
<gene>
    <name evidence="1" type="ORF">HYN46_06055</name>
</gene>
<dbReference type="AlphaFoldDB" id="A0A345P574"/>
<dbReference type="RefSeq" id="WP_114898543.1">
    <property type="nucleotide sequence ID" value="NZ_CP031222.1"/>
</dbReference>
<keyword evidence="2" id="KW-1185">Reference proteome</keyword>
<name>A0A345P574_9GAMM</name>
<evidence type="ECO:0000313" key="2">
    <source>
        <dbReference type="Proteomes" id="UP000253940"/>
    </source>
</evidence>
<organism evidence="1 2">
    <name type="scientific">Aquirhabdus parva</name>
    <dbReference type="NCBI Taxonomy" id="2283318"/>
    <lineage>
        <taxon>Bacteria</taxon>
        <taxon>Pseudomonadati</taxon>
        <taxon>Pseudomonadota</taxon>
        <taxon>Gammaproteobacteria</taxon>
        <taxon>Moraxellales</taxon>
        <taxon>Moraxellaceae</taxon>
        <taxon>Aquirhabdus</taxon>
    </lineage>
</organism>
<reference evidence="1 2" key="1">
    <citation type="submission" date="2018-07" db="EMBL/GenBank/DDBJ databases">
        <title>Genome sequencing of Moraxellaceae gen. HYN0046.</title>
        <authorList>
            <person name="Kim M."/>
            <person name="Yi H."/>
        </authorList>
    </citation>
    <scope>NUCLEOTIDE SEQUENCE [LARGE SCALE GENOMIC DNA]</scope>
    <source>
        <strain evidence="1 2">HYN0046</strain>
    </source>
</reference>